<gene>
    <name evidence="1" type="ORF">AL705_07350</name>
    <name evidence="2" type="ORF">LC603019_01459</name>
</gene>
<dbReference type="EMBL" id="LR584267">
    <property type="protein sequence ID" value="VHO01526.1"/>
    <property type="molecule type" value="Genomic_DNA"/>
</dbReference>
<dbReference type="GeneID" id="84895357"/>
<dbReference type="KEGG" id="cbq:AL705_07350"/>
<accession>A0A0M4MM00</accession>
<evidence type="ECO:0000313" key="4">
    <source>
        <dbReference type="Proteomes" id="UP000324288"/>
    </source>
</evidence>
<reference evidence="1" key="2">
    <citation type="journal article" date="2016" name="Int. J. Syst. Evol. Microbiol.">
        <title>Lawsonella clevelandensis gen. nov., sp. nov., a new member of the suborder Corynebacterineae isolated from human abscesses.</title>
        <authorList>
            <person name="Bell M.E."/>
            <person name="Bernard K.A."/>
            <person name="Harrington S.M."/>
            <person name="Patel N.B."/>
            <person name="Tucker T.A."/>
            <person name="Metcalfe M.G."/>
            <person name="McQuiston J.R."/>
        </authorList>
    </citation>
    <scope>NUCLEOTIDE SEQUENCE</scope>
    <source>
        <strain evidence="1">X1698</strain>
    </source>
</reference>
<evidence type="ECO:0000313" key="2">
    <source>
        <dbReference type="EMBL" id="VHO01526.1"/>
    </source>
</evidence>
<evidence type="ECO:0000313" key="3">
    <source>
        <dbReference type="Proteomes" id="UP000068137"/>
    </source>
</evidence>
<reference evidence="1 3" key="1">
    <citation type="journal article" date="2015" name="Genome Announc.">
        <title>Complete Genome Sequences for Two Strains of a Novel Fastidious, Partially Acid-Fast, Gram-Positive Corynebacterineae Bacterium, Derived from Human Clinical Samples.</title>
        <authorList>
            <person name="Nicholson A.C."/>
            <person name="Bell M."/>
            <person name="Humrighouse B.W."/>
            <person name="McQuiston J.R."/>
        </authorList>
    </citation>
    <scope>NUCLEOTIDE SEQUENCE [LARGE SCALE GENOMIC DNA]</scope>
    <source>
        <strain evidence="1 3">X1698</strain>
    </source>
</reference>
<organism evidence="1 3">
    <name type="scientific">Lawsonella clevelandensis</name>
    <dbReference type="NCBI Taxonomy" id="1528099"/>
    <lineage>
        <taxon>Bacteria</taxon>
        <taxon>Bacillati</taxon>
        <taxon>Actinomycetota</taxon>
        <taxon>Actinomycetes</taxon>
        <taxon>Mycobacteriales</taxon>
        <taxon>Lawsonellaceae</taxon>
        <taxon>Lawsonella</taxon>
    </lineage>
</organism>
<reference evidence="2 4" key="3">
    <citation type="submission" date="2019-04" db="EMBL/GenBank/DDBJ databases">
        <authorList>
            <person name="Seth-Smith MB H."/>
            <person name="Seth-Smith H."/>
        </authorList>
    </citation>
    <scope>NUCLEOTIDE SEQUENCE [LARGE SCALE GENOMIC DNA]</scope>
    <source>
        <strain evidence="2">USB-603019</strain>
    </source>
</reference>
<protein>
    <submittedName>
        <fullName evidence="1">Uncharacterized protein</fullName>
    </submittedName>
</protein>
<keyword evidence="4" id="KW-1185">Reference proteome</keyword>
<dbReference type="STRING" id="1528099.AL705_07350"/>
<dbReference type="RefSeq" id="WP_053962449.1">
    <property type="nucleotide sequence ID" value="NZ_CP009312.1"/>
</dbReference>
<dbReference type="Proteomes" id="UP000324288">
    <property type="component" value="Chromosome"/>
</dbReference>
<dbReference type="Proteomes" id="UP000068137">
    <property type="component" value="Chromosome"/>
</dbReference>
<sequence>MADYPDFDLYIETSSMSDVRKPLSTLKADIVSESDRYMEFSIARPGQDDLEGFVTRNTEEGSSQIILSSYEFTGGESIFLGYVDLIWDAFAENTSYDMRLEQFGETISSQFTRYRIDGVVSEEPVAA</sequence>
<proteinExistence type="predicted"/>
<dbReference type="EMBL" id="CP012390">
    <property type="protein sequence ID" value="ALE19378.1"/>
    <property type="molecule type" value="Genomic_DNA"/>
</dbReference>
<dbReference type="AlphaFoldDB" id="A0A0M4MM00"/>
<name>A0A0M4MM00_9ACTN</name>
<evidence type="ECO:0000313" key="1">
    <source>
        <dbReference type="EMBL" id="ALE19378.1"/>
    </source>
</evidence>